<keyword evidence="5" id="KW-1185">Reference proteome</keyword>
<dbReference type="Proteomes" id="UP000078428">
    <property type="component" value="Unassembled WGS sequence"/>
</dbReference>
<evidence type="ECO:0000313" key="5">
    <source>
        <dbReference type="Proteomes" id="UP000078428"/>
    </source>
</evidence>
<sequence>MKIAMAGKGGVGKTTLAGLLARTLAEEGYRVLAIDADPDANLASALPLDEDRRVTPLAARADLVDALSGRGGLPGGMMLLNPDIGAILPEIRQSWGGGHALLTLGWHKGGGQGCYCAENAVLKRVLSSVIPGATDAVVVDSEAGLEHLSRGTAAAVDAVLAVVQPGSRSVETAFAIRGLARDLGIRHVFPVLVGDRGDADLEAVQAALGDWPILARLPWDDSIRRADLDGRPPDIPESFRPALRRLVLSLACLCPMKGAP</sequence>
<dbReference type="OrthoDB" id="7346657at2"/>
<protein>
    <recommendedName>
        <fullName evidence="3">CobQ/CobB/MinD/ParA nucleotide binding domain-containing protein</fullName>
    </recommendedName>
</protein>
<dbReference type="GO" id="GO:0009898">
    <property type="term" value="C:cytoplasmic side of plasma membrane"/>
    <property type="evidence" value="ECO:0007669"/>
    <property type="project" value="TreeGrafter"/>
</dbReference>
<dbReference type="EMBL" id="LWQT01000047">
    <property type="protein sequence ID" value="OAN51241.1"/>
    <property type="molecule type" value="Genomic_DNA"/>
</dbReference>
<dbReference type="Gene3D" id="3.40.50.300">
    <property type="entry name" value="P-loop containing nucleotide triphosphate hydrolases"/>
    <property type="match status" value="1"/>
</dbReference>
<dbReference type="PANTHER" id="PTHR43384:SF6">
    <property type="entry name" value="SEPTUM SITE-DETERMINING PROTEIN MIND HOMOLOG, CHLOROPLASTIC"/>
    <property type="match status" value="1"/>
</dbReference>
<dbReference type="GO" id="GO:0051782">
    <property type="term" value="P:negative regulation of cell division"/>
    <property type="evidence" value="ECO:0007669"/>
    <property type="project" value="TreeGrafter"/>
</dbReference>
<comment type="caution">
    <text evidence="4">The sequence shown here is derived from an EMBL/GenBank/DDBJ whole genome shotgun (WGS) entry which is preliminary data.</text>
</comment>
<proteinExistence type="predicted"/>
<accession>A0A178MSW8</accession>
<keyword evidence="2" id="KW-0067">ATP-binding</keyword>
<dbReference type="Pfam" id="PF01656">
    <property type="entry name" value="CbiA"/>
    <property type="match status" value="1"/>
</dbReference>
<dbReference type="GO" id="GO:0005829">
    <property type="term" value="C:cytosol"/>
    <property type="evidence" value="ECO:0007669"/>
    <property type="project" value="TreeGrafter"/>
</dbReference>
<dbReference type="InterPro" id="IPR050625">
    <property type="entry name" value="ParA/MinD_ATPase"/>
</dbReference>
<dbReference type="RefSeq" id="WP_068491662.1">
    <property type="nucleotide sequence ID" value="NZ_LWQT01000047.1"/>
</dbReference>
<dbReference type="InterPro" id="IPR002586">
    <property type="entry name" value="CobQ/CobB/MinD/ParA_Nub-bd_dom"/>
</dbReference>
<reference evidence="4 5" key="1">
    <citation type="submission" date="2016-04" db="EMBL/GenBank/DDBJ databases">
        <title>Draft genome sequence of freshwater magnetotactic bacteria Magnetospirillum marisnigri SP-1 and Magnetospirillum moscoviense BB-1.</title>
        <authorList>
            <person name="Koziaeva V."/>
            <person name="Dziuba M.V."/>
            <person name="Ivanov T.M."/>
            <person name="Kuznetsov B."/>
            <person name="Grouzdev D.S."/>
        </authorList>
    </citation>
    <scope>NUCLEOTIDE SEQUENCE [LARGE SCALE GENOMIC DNA]</scope>
    <source>
        <strain evidence="4 5">SP-1</strain>
    </source>
</reference>
<feature type="domain" description="CobQ/CobB/MinD/ParA nucleotide binding" evidence="3">
    <location>
        <begin position="4"/>
        <end position="232"/>
    </location>
</feature>
<keyword evidence="1" id="KW-0547">Nucleotide-binding</keyword>
<dbReference type="PIRSF" id="PIRSF005647">
    <property type="entry name" value="CooC"/>
    <property type="match status" value="1"/>
</dbReference>
<name>A0A178MSW8_9PROT</name>
<evidence type="ECO:0000256" key="1">
    <source>
        <dbReference type="ARBA" id="ARBA00022741"/>
    </source>
</evidence>
<evidence type="ECO:0000256" key="2">
    <source>
        <dbReference type="ARBA" id="ARBA00022840"/>
    </source>
</evidence>
<evidence type="ECO:0000313" key="4">
    <source>
        <dbReference type="EMBL" id="OAN51241.1"/>
    </source>
</evidence>
<dbReference type="PANTHER" id="PTHR43384">
    <property type="entry name" value="SEPTUM SITE-DETERMINING PROTEIN MIND HOMOLOG, CHLOROPLASTIC-RELATED"/>
    <property type="match status" value="1"/>
</dbReference>
<evidence type="ECO:0000259" key="3">
    <source>
        <dbReference type="Pfam" id="PF01656"/>
    </source>
</evidence>
<dbReference type="GO" id="GO:0016887">
    <property type="term" value="F:ATP hydrolysis activity"/>
    <property type="evidence" value="ECO:0007669"/>
    <property type="project" value="TreeGrafter"/>
</dbReference>
<organism evidence="4 5">
    <name type="scientific">Paramagnetospirillum marisnigri</name>
    <dbReference type="NCBI Taxonomy" id="1285242"/>
    <lineage>
        <taxon>Bacteria</taxon>
        <taxon>Pseudomonadati</taxon>
        <taxon>Pseudomonadota</taxon>
        <taxon>Alphaproteobacteria</taxon>
        <taxon>Rhodospirillales</taxon>
        <taxon>Magnetospirillaceae</taxon>
        <taxon>Paramagnetospirillum</taxon>
    </lineage>
</organism>
<dbReference type="InterPro" id="IPR027417">
    <property type="entry name" value="P-loop_NTPase"/>
</dbReference>
<dbReference type="AlphaFoldDB" id="A0A178MSW8"/>
<dbReference type="GO" id="GO:0005524">
    <property type="term" value="F:ATP binding"/>
    <property type="evidence" value="ECO:0007669"/>
    <property type="project" value="UniProtKB-KW"/>
</dbReference>
<gene>
    <name evidence="4" type="ORF">A6A04_16415</name>
</gene>
<dbReference type="SUPFAM" id="SSF52540">
    <property type="entry name" value="P-loop containing nucleoside triphosphate hydrolases"/>
    <property type="match status" value="1"/>
</dbReference>
<dbReference type="STRING" id="1285242.A6A04_16415"/>
<dbReference type="InterPro" id="IPR014433">
    <property type="entry name" value="CooC"/>
</dbReference>